<evidence type="ECO:0000313" key="9">
    <source>
        <dbReference type="EMBL" id="EDL93212.1"/>
    </source>
</evidence>
<comment type="similarity">
    <text evidence="2">Belongs to the CFAP157 family.</text>
</comment>
<dbReference type="InterPro" id="IPR038844">
    <property type="entry name" value="CFAP157"/>
</dbReference>
<sequence>MAPKKKSNKGGKEIQSKKKIGGRKDTSGSKTPELAMVEELKEFYHKQIQDLEDRLARYQRKWDELAVQEKLFRQEFEQLANNKKEIVAFLKRTLNQRVDEITDLNDQLQSLQVAKEMEKDAFEAQLAQVRHEFQETKDQLTTENIALGIKLSSLEEFRLQKEELTEKYMALEEQLRRQEGEYKDYVYNLEKKSVLDKDRPGGHRVPKGGHQPDVGDDQAGHPREQQRDPAAVQGVKARCAAAAGERATQGRSGQAVPTAGVAGEHTGDHGQKEHRESEGYPHADREVPPAEKGHRGGRATAPPAVPTGAEHRDSGEGQPDPAERERPAGRAAEGAAGRGKSATRGADQGTENSDKP</sequence>
<feature type="compositionally biased region" description="Low complexity" evidence="8">
    <location>
        <begin position="230"/>
        <end position="247"/>
    </location>
</feature>
<name>A6JU88_RAT</name>
<evidence type="ECO:0000256" key="5">
    <source>
        <dbReference type="ARBA" id="ARBA00023069"/>
    </source>
</evidence>
<comment type="subcellular location">
    <subcellularLocation>
        <location evidence="1">Cell projection</location>
        <location evidence="1">Cilium</location>
    </subcellularLocation>
</comment>
<proteinExistence type="inferred from homology"/>
<gene>
    <name evidence="9" type="primary">LOC499781</name>
    <name evidence="9" type="ORF">rCG_45439</name>
</gene>
<feature type="region of interest" description="Disordered" evidence="8">
    <location>
        <begin position="193"/>
        <end position="356"/>
    </location>
</feature>
<keyword evidence="5" id="KW-0969">Cilium</keyword>
<feature type="compositionally biased region" description="Basic and acidic residues" evidence="8">
    <location>
        <begin position="10"/>
        <end position="27"/>
    </location>
</feature>
<dbReference type="GO" id="GO:0005929">
    <property type="term" value="C:cilium"/>
    <property type="evidence" value="ECO:0007669"/>
    <property type="project" value="UniProtKB-SubCell"/>
</dbReference>
<evidence type="ECO:0000256" key="1">
    <source>
        <dbReference type="ARBA" id="ARBA00004138"/>
    </source>
</evidence>
<evidence type="ECO:0000256" key="2">
    <source>
        <dbReference type="ARBA" id="ARBA00010841"/>
    </source>
</evidence>
<protein>
    <recommendedName>
        <fullName evidence="3">Cilia- and flagella-associated protein 157</fullName>
    </recommendedName>
</protein>
<dbReference type="Proteomes" id="UP000234681">
    <property type="component" value="Chromosome 3"/>
</dbReference>
<evidence type="ECO:0000256" key="7">
    <source>
        <dbReference type="SAM" id="Coils"/>
    </source>
</evidence>
<dbReference type="AlphaFoldDB" id="A6JU88"/>
<dbReference type="EMBL" id="CH474001">
    <property type="protein sequence ID" value="EDL93212.1"/>
    <property type="molecule type" value="Genomic_DNA"/>
</dbReference>
<feature type="region of interest" description="Disordered" evidence="8">
    <location>
        <begin position="1"/>
        <end position="32"/>
    </location>
</feature>
<evidence type="ECO:0000256" key="3">
    <source>
        <dbReference type="ARBA" id="ARBA00014087"/>
    </source>
</evidence>
<evidence type="ECO:0000256" key="6">
    <source>
        <dbReference type="ARBA" id="ARBA00023273"/>
    </source>
</evidence>
<feature type="compositionally biased region" description="Basic and acidic residues" evidence="8">
    <location>
        <begin position="218"/>
        <end position="227"/>
    </location>
</feature>
<evidence type="ECO:0000313" key="10">
    <source>
        <dbReference type="Proteomes" id="UP000234681"/>
    </source>
</evidence>
<feature type="compositionally biased region" description="Basic and acidic residues" evidence="8">
    <location>
        <begin position="309"/>
        <end position="328"/>
    </location>
</feature>
<keyword evidence="6" id="KW-0966">Cell projection</keyword>
<feature type="compositionally biased region" description="Basic and acidic residues" evidence="8">
    <location>
        <begin position="265"/>
        <end position="294"/>
    </location>
</feature>
<accession>A6JU88</accession>
<dbReference type="PANTHER" id="PTHR31954:SF1">
    <property type="entry name" value="CILIA- AND FLAGELLA-ASSOCIATED PROTEIN 157"/>
    <property type="match status" value="1"/>
</dbReference>
<evidence type="ECO:0000256" key="4">
    <source>
        <dbReference type="ARBA" id="ARBA00023054"/>
    </source>
</evidence>
<feature type="coiled-coil region" evidence="7">
    <location>
        <begin position="34"/>
        <end position="181"/>
    </location>
</feature>
<evidence type="ECO:0000256" key="8">
    <source>
        <dbReference type="SAM" id="MobiDB-lite"/>
    </source>
</evidence>
<keyword evidence="4 7" id="KW-0175">Coiled coil</keyword>
<organism evidence="9 10">
    <name type="scientific">Rattus norvegicus</name>
    <name type="common">Rat</name>
    <dbReference type="NCBI Taxonomy" id="10116"/>
    <lineage>
        <taxon>Eukaryota</taxon>
        <taxon>Metazoa</taxon>
        <taxon>Chordata</taxon>
        <taxon>Craniata</taxon>
        <taxon>Vertebrata</taxon>
        <taxon>Euteleostomi</taxon>
        <taxon>Mammalia</taxon>
        <taxon>Eutheria</taxon>
        <taxon>Euarchontoglires</taxon>
        <taxon>Glires</taxon>
        <taxon>Rodentia</taxon>
        <taxon>Myomorpha</taxon>
        <taxon>Muroidea</taxon>
        <taxon>Muridae</taxon>
        <taxon>Murinae</taxon>
        <taxon>Rattus</taxon>
    </lineage>
</organism>
<dbReference type="PANTHER" id="PTHR31954">
    <property type="entry name" value="CILIA- AND FLAGELLA-ASSOCIATED PROTEIN 157"/>
    <property type="match status" value="1"/>
</dbReference>
<reference evidence="9 10" key="1">
    <citation type="submission" date="2005-09" db="EMBL/GenBank/DDBJ databases">
        <authorList>
            <person name="Mural R.J."/>
            <person name="Li P.W."/>
            <person name="Adams M.D."/>
            <person name="Amanatides P.G."/>
            <person name="Baden-Tillson H."/>
            <person name="Barnstead M."/>
            <person name="Chin S.H."/>
            <person name="Dew I."/>
            <person name="Evans C.A."/>
            <person name="Ferriera S."/>
            <person name="Flanigan M."/>
            <person name="Fosler C."/>
            <person name="Glodek A."/>
            <person name="Gu Z."/>
            <person name="Holt R.A."/>
            <person name="Jennings D."/>
            <person name="Kraft C.L."/>
            <person name="Lu F."/>
            <person name="Nguyen T."/>
            <person name="Nusskern D.R."/>
            <person name="Pfannkoch C.M."/>
            <person name="Sitter C."/>
            <person name="Sutton G.G."/>
            <person name="Venter J.C."/>
            <person name="Wang Z."/>
            <person name="Woodage T."/>
            <person name="Zheng X.H."/>
            <person name="Zhong F."/>
        </authorList>
    </citation>
    <scope>NUCLEOTIDE SEQUENCE [LARGE SCALE GENOMIC DNA]</scope>
    <source>
        <strain>BN</strain>
        <strain evidence="10">Sprague-Dawley</strain>
    </source>
</reference>
<feature type="compositionally biased region" description="Low complexity" evidence="8">
    <location>
        <begin position="329"/>
        <end position="339"/>
    </location>
</feature>